<evidence type="ECO:0000313" key="4">
    <source>
        <dbReference type="EMBL" id="TFB02709.1"/>
    </source>
</evidence>
<keyword evidence="2" id="KW-1133">Transmembrane helix</keyword>
<dbReference type="RefSeq" id="XP_073558910.1">
    <property type="nucleotide sequence ID" value="XM_073702739.1"/>
</dbReference>
<dbReference type="Proteomes" id="UP001642720">
    <property type="component" value="Unassembled WGS sequence"/>
</dbReference>
<feature type="region of interest" description="Disordered" evidence="1">
    <location>
        <begin position="447"/>
        <end position="473"/>
    </location>
</feature>
<keyword evidence="5" id="KW-1185">Reference proteome</keyword>
<feature type="domain" description="DUF3533" evidence="3">
    <location>
        <begin position="42"/>
        <end position="404"/>
    </location>
</feature>
<organism evidence="4 5">
    <name type="scientific">Trichoderma ghanense</name>
    <dbReference type="NCBI Taxonomy" id="65468"/>
    <lineage>
        <taxon>Eukaryota</taxon>
        <taxon>Fungi</taxon>
        <taxon>Dikarya</taxon>
        <taxon>Ascomycota</taxon>
        <taxon>Pezizomycotina</taxon>
        <taxon>Sordariomycetes</taxon>
        <taxon>Hypocreomycetidae</taxon>
        <taxon>Hypocreales</taxon>
        <taxon>Hypocreaceae</taxon>
        <taxon>Trichoderma</taxon>
    </lineage>
</organism>
<keyword evidence="2" id="KW-0812">Transmembrane</keyword>
<evidence type="ECO:0000313" key="5">
    <source>
        <dbReference type="Proteomes" id="UP001642720"/>
    </source>
</evidence>
<dbReference type="PANTHER" id="PTHR34814">
    <property type="entry name" value="NITROSOGUANIDINE RESISTANCE PROTEIN SNG1"/>
    <property type="match status" value="1"/>
</dbReference>
<accession>A0ABY2H388</accession>
<keyword evidence="2" id="KW-0472">Membrane</keyword>
<comment type="caution">
    <text evidence="4">The sequence shown here is derived from an EMBL/GenBank/DDBJ whole genome shotgun (WGS) entry which is preliminary data.</text>
</comment>
<dbReference type="EMBL" id="PPTA01000006">
    <property type="protein sequence ID" value="TFB02709.1"/>
    <property type="molecule type" value="Genomic_DNA"/>
</dbReference>
<dbReference type="GeneID" id="300577189"/>
<protein>
    <recommendedName>
        <fullName evidence="3">DUF3533 domain-containing protein</fullName>
    </recommendedName>
</protein>
<dbReference type="InterPro" id="IPR053001">
    <property type="entry name" value="MNNG_permease-like"/>
</dbReference>
<feature type="compositionally biased region" description="Low complexity" evidence="1">
    <location>
        <begin position="455"/>
        <end position="466"/>
    </location>
</feature>
<reference evidence="4 5" key="1">
    <citation type="submission" date="2018-01" db="EMBL/GenBank/DDBJ databases">
        <title>Genome characterization of the sugarcane-associated fungus Trichoderma ghanense CCMA-1212 and their application in lignocelulose bioconversion.</title>
        <authorList>
            <person name="Steindorff A.S."/>
            <person name="Mendes T.D."/>
            <person name="Vilela E.S.D."/>
            <person name="Rodrigues D.S."/>
            <person name="Formighieri E.F."/>
            <person name="Melo I.S."/>
            <person name="Favaro L.C.L."/>
        </authorList>
    </citation>
    <scope>NUCLEOTIDE SEQUENCE [LARGE SCALE GENOMIC DNA]</scope>
    <source>
        <strain evidence="4 5">CCMA-1212</strain>
    </source>
</reference>
<evidence type="ECO:0000256" key="1">
    <source>
        <dbReference type="SAM" id="MobiDB-lite"/>
    </source>
</evidence>
<evidence type="ECO:0000256" key="2">
    <source>
        <dbReference type="SAM" id="Phobius"/>
    </source>
</evidence>
<dbReference type="Pfam" id="PF12051">
    <property type="entry name" value="DUF3533"/>
    <property type="match status" value="1"/>
</dbReference>
<evidence type="ECO:0000259" key="3">
    <source>
        <dbReference type="Pfam" id="PF12051"/>
    </source>
</evidence>
<feature type="transmembrane region" description="Helical" evidence="2">
    <location>
        <begin position="338"/>
        <end position="358"/>
    </location>
</feature>
<feature type="transmembrane region" description="Helical" evidence="2">
    <location>
        <begin position="275"/>
        <end position="295"/>
    </location>
</feature>
<sequence length="526" mass="58691">MAPPLIRRLYPRAHENRLPLDHPELKAIRPKFFKATLLNLCLYILLFFCLFCYLYGSLFQQGPRTHNLHILFVDYDGGIIGDAVRNAYSSLQSHEFPSLIPRPVSQFPTQADLREAVCHSHYWAALFTSPGASTRLGLAIAGLDATQYNGSDVLLFIWNEAKYSAIMDSLVSSSLHTLSDTAQASYIALNGTSAFSTIPSTNNAAAISAFTNPWTLTSINIKPTTQGTRTVYNTITIVLVLIEDFFYLATINGLYASFKVYTRISPLRIVVVRDAISITFTMLGSLLNSAAIWAFKANWHVSGGQYAITWLTLWLFAHTNFLAFDVFTIWLPPQYVSMALVTWVVVNVSSIILPFSLVSPFYRWGYALPAHAAYELLTDNWSHGCNPHLSYALPVLFTYEVVGLVLTGIGVYKRCHYAVILEETTKEAMRLRVEAVLKLEREHDILAQREKSETSSGRVSPGGPSRATTTSADMLDQLDQASREQRRQVETGLQQLDTEIERMGTRASRASNSMGPAFCLIGSRDE</sequence>
<feature type="transmembrane region" description="Helical" evidence="2">
    <location>
        <begin position="391"/>
        <end position="412"/>
    </location>
</feature>
<dbReference type="PANTHER" id="PTHR34814:SF2">
    <property type="entry name" value="DUF3533 DOMAIN-CONTAINING PROTEIN"/>
    <property type="match status" value="1"/>
</dbReference>
<dbReference type="InterPro" id="IPR022703">
    <property type="entry name" value="DUF3533"/>
</dbReference>
<gene>
    <name evidence="4" type="ORF">CCMA1212_005482</name>
</gene>
<feature type="transmembrane region" description="Helical" evidence="2">
    <location>
        <begin position="36"/>
        <end position="56"/>
    </location>
</feature>
<proteinExistence type="predicted"/>
<feature type="transmembrane region" description="Helical" evidence="2">
    <location>
        <begin position="231"/>
        <end position="255"/>
    </location>
</feature>
<name>A0ABY2H388_9HYPO</name>
<feature type="transmembrane region" description="Helical" evidence="2">
    <location>
        <begin position="307"/>
        <end position="331"/>
    </location>
</feature>